<proteinExistence type="predicted"/>
<feature type="compositionally biased region" description="Polar residues" evidence="1">
    <location>
        <begin position="231"/>
        <end position="244"/>
    </location>
</feature>
<feature type="compositionally biased region" description="Polar residues" evidence="1">
    <location>
        <begin position="177"/>
        <end position="187"/>
    </location>
</feature>
<feature type="compositionally biased region" description="Low complexity" evidence="1">
    <location>
        <begin position="138"/>
        <end position="150"/>
    </location>
</feature>
<evidence type="ECO:0000313" key="2">
    <source>
        <dbReference type="EMBL" id="KAG0666689.1"/>
    </source>
</evidence>
<name>A0A9P6W9T7_RHOMI</name>
<feature type="compositionally biased region" description="Basic and acidic residues" evidence="1">
    <location>
        <begin position="192"/>
        <end position="202"/>
    </location>
</feature>
<evidence type="ECO:0000256" key="1">
    <source>
        <dbReference type="SAM" id="MobiDB-lite"/>
    </source>
</evidence>
<dbReference type="EMBL" id="PUHQ01000004">
    <property type="protein sequence ID" value="KAG0666689.1"/>
    <property type="molecule type" value="Genomic_DNA"/>
</dbReference>
<dbReference type="AlphaFoldDB" id="A0A9P6W9T7"/>
<feature type="region of interest" description="Disordered" evidence="1">
    <location>
        <begin position="131"/>
        <end position="254"/>
    </location>
</feature>
<accession>A0A9P6W9T7</accession>
<sequence>MSETLELPEPALGAVYESVLEFKVAVFQHFLNEKAEPTIGGSENSHAYIRCRLRADSTMTMIGNGTPCSYLIRARRADPESELCVTEIDSTHSCPATVRHKRNSTDSSVGPVYTREKLKDLVQKWQDCLATESSQSQNENTTSEASSSASDPKARARRPVRESARVERYIFEPPLQRSRTPPATVSKSSKRTLQDARVELHHPKSTFRRKSAPAWSAASARRSVPSRQPRLSDTTASGRVTPNSGALGPARPPAVPLRTSGLSTVSLHATPNQILASMPPTAPSTSARSTQSGPIRRFLATTFLVPAQRDVLARALESAGVLGAEDVVKLLFFRNDILKAFGDELLVGSAESWPADARVRTITEALQAVVEGARVEAKLGKSS</sequence>
<gene>
    <name evidence="2" type="ORF">C6P46_004356</name>
</gene>
<organism evidence="2 3">
    <name type="scientific">Rhodotorula mucilaginosa</name>
    <name type="common">Yeast</name>
    <name type="synonym">Rhodotorula rubra</name>
    <dbReference type="NCBI Taxonomy" id="5537"/>
    <lineage>
        <taxon>Eukaryota</taxon>
        <taxon>Fungi</taxon>
        <taxon>Dikarya</taxon>
        <taxon>Basidiomycota</taxon>
        <taxon>Pucciniomycotina</taxon>
        <taxon>Microbotryomycetes</taxon>
        <taxon>Sporidiobolales</taxon>
        <taxon>Sporidiobolaceae</taxon>
        <taxon>Rhodotorula</taxon>
    </lineage>
</organism>
<protein>
    <submittedName>
        <fullName evidence="2">Uncharacterized protein</fullName>
    </submittedName>
</protein>
<dbReference type="OrthoDB" id="10442229at2759"/>
<evidence type="ECO:0000313" key="3">
    <source>
        <dbReference type="Proteomes" id="UP000777482"/>
    </source>
</evidence>
<dbReference type="Proteomes" id="UP000777482">
    <property type="component" value="Unassembled WGS sequence"/>
</dbReference>
<comment type="caution">
    <text evidence="2">The sequence shown here is derived from an EMBL/GenBank/DDBJ whole genome shotgun (WGS) entry which is preliminary data.</text>
</comment>
<feature type="compositionally biased region" description="Basic and acidic residues" evidence="1">
    <location>
        <begin position="159"/>
        <end position="170"/>
    </location>
</feature>
<keyword evidence="3" id="KW-1185">Reference proteome</keyword>
<reference evidence="2 3" key="1">
    <citation type="submission" date="2020-11" db="EMBL/GenBank/DDBJ databases">
        <title>Kefir isolates.</title>
        <authorList>
            <person name="Marcisauskas S."/>
            <person name="Kim Y."/>
            <person name="Blasche S."/>
        </authorList>
    </citation>
    <scope>NUCLEOTIDE SEQUENCE [LARGE SCALE GENOMIC DNA]</scope>
    <source>
        <strain evidence="2 3">KR</strain>
    </source>
</reference>
<feature type="compositionally biased region" description="Low complexity" evidence="1">
    <location>
        <begin position="212"/>
        <end position="229"/>
    </location>
</feature>